<dbReference type="GO" id="GO:0004673">
    <property type="term" value="F:protein histidine kinase activity"/>
    <property type="evidence" value="ECO:0007669"/>
    <property type="project" value="UniProtKB-EC"/>
</dbReference>
<dbReference type="EMBL" id="JACIEE010000013">
    <property type="protein sequence ID" value="MBB3979714.1"/>
    <property type="molecule type" value="Genomic_DNA"/>
</dbReference>
<evidence type="ECO:0000259" key="8">
    <source>
        <dbReference type="PROSITE" id="PS50112"/>
    </source>
</evidence>
<evidence type="ECO:0000256" key="6">
    <source>
        <dbReference type="SAM" id="Phobius"/>
    </source>
</evidence>
<evidence type="ECO:0000313" key="10">
    <source>
        <dbReference type="Proteomes" id="UP000574761"/>
    </source>
</evidence>
<evidence type="ECO:0000259" key="7">
    <source>
        <dbReference type="PROSITE" id="PS50109"/>
    </source>
</evidence>
<dbReference type="PANTHER" id="PTHR43304">
    <property type="entry name" value="PHYTOCHROME-LIKE PROTEIN CPH1"/>
    <property type="match status" value="1"/>
</dbReference>
<dbReference type="InterPro" id="IPR052162">
    <property type="entry name" value="Sensor_kinase/Photoreceptor"/>
</dbReference>
<evidence type="ECO:0000256" key="4">
    <source>
        <dbReference type="ARBA" id="ARBA00022679"/>
    </source>
</evidence>
<evidence type="ECO:0000256" key="5">
    <source>
        <dbReference type="ARBA" id="ARBA00022777"/>
    </source>
</evidence>
<dbReference type="EC" id="2.7.13.3" evidence="2"/>
<accession>A0A7W6GN87</accession>
<keyword evidence="6" id="KW-1133">Transmembrane helix</keyword>
<dbReference type="PROSITE" id="PS50112">
    <property type="entry name" value="PAS"/>
    <property type="match status" value="1"/>
</dbReference>
<dbReference type="InterPro" id="IPR036890">
    <property type="entry name" value="HATPase_C_sf"/>
</dbReference>
<dbReference type="AlphaFoldDB" id="A0A7W6GN87"/>
<dbReference type="CDD" id="cd00130">
    <property type="entry name" value="PAS"/>
    <property type="match status" value="1"/>
</dbReference>
<dbReference type="InterPro" id="IPR000014">
    <property type="entry name" value="PAS"/>
</dbReference>
<reference evidence="9 10" key="1">
    <citation type="submission" date="2020-08" db="EMBL/GenBank/DDBJ databases">
        <title>Genomic Encyclopedia of Type Strains, Phase IV (KMG-IV): sequencing the most valuable type-strain genomes for metagenomic binning, comparative biology and taxonomic classification.</title>
        <authorList>
            <person name="Goeker M."/>
        </authorList>
    </citation>
    <scope>NUCLEOTIDE SEQUENCE [LARGE SCALE GENOMIC DNA]</scope>
    <source>
        <strain evidence="9 10">DSM 100211</strain>
    </source>
</reference>
<keyword evidence="4" id="KW-0808">Transferase</keyword>
<name>A0A7W6GN87_9HYPH</name>
<feature type="transmembrane region" description="Helical" evidence="6">
    <location>
        <begin position="70"/>
        <end position="89"/>
    </location>
</feature>
<dbReference type="Gene3D" id="3.30.565.10">
    <property type="entry name" value="Histidine kinase-like ATPase, C-terminal domain"/>
    <property type="match status" value="1"/>
</dbReference>
<dbReference type="PRINTS" id="PR00344">
    <property type="entry name" value="BCTRLSENSOR"/>
</dbReference>
<keyword evidence="5" id="KW-0418">Kinase</keyword>
<dbReference type="Gene3D" id="3.30.450.20">
    <property type="entry name" value="PAS domain"/>
    <property type="match status" value="1"/>
</dbReference>
<comment type="caution">
    <text evidence="9">The sequence shown here is derived from an EMBL/GenBank/DDBJ whole genome shotgun (WGS) entry which is preliminary data.</text>
</comment>
<dbReference type="InterPro" id="IPR003594">
    <property type="entry name" value="HATPase_dom"/>
</dbReference>
<dbReference type="InterPro" id="IPR005467">
    <property type="entry name" value="His_kinase_dom"/>
</dbReference>
<dbReference type="RefSeq" id="WP_183807926.1">
    <property type="nucleotide sequence ID" value="NZ_JACIEE010000013.1"/>
</dbReference>
<proteinExistence type="predicted"/>
<dbReference type="SMART" id="SM00091">
    <property type="entry name" value="PAS"/>
    <property type="match status" value="1"/>
</dbReference>
<keyword evidence="10" id="KW-1185">Reference proteome</keyword>
<dbReference type="Pfam" id="PF02518">
    <property type="entry name" value="HATPase_c"/>
    <property type="match status" value="1"/>
</dbReference>
<dbReference type="PROSITE" id="PS50109">
    <property type="entry name" value="HIS_KIN"/>
    <property type="match status" value="1"/>
</dbReference>
<comment type="catalytic activity">
    <reaction evidence="1">
        <text>ATP + protein L-histidine = ADP + protein N-phospho-L-histidine.</text>
        <dbReference type="EC" id="2.7.13.3"/>
    </reaction>
</comment>
<dbReference type="SMART" id="SM00387">
    <property type="entry name" value="HATPase_c"/>
    <property type="match status" value="1"/>
</dbReference>
<keyword evidence="6" id="KW-0812">Transmembrane</keyword>
<dbReference type="Proteomes" id="UP000574761">
    <property type="component" value="Unassembled WGS sequence"/>
</dbReference>
<evidence type="ECO:0000256" key="2">
    <source>
        <dbReference type="ARBA" id="ARBA00012438"/>
    </source>
</evidence>
<protein>
    <recommendedName>
        <fullName evidence="2">histidine kinase</fullName>
        <ecNumber evidence="2">2.7.13.3</ecNumber>
    </recommendedName>
</protein>
<evidence type="ECO:0000256" key="1">
    <source>
        <dbReference type="ARBA" id="ARBA00000085"/>
    </source>
</evidence>
<organism evidence="9 10">
    <name type="scientific">Mycoplana azooxidifex</name>
    <dbReference type="NCBI Taxonomy" id="1636188"/>
    <lineage>
        <taxon>Bacteria</taxon>
        <taxon>Pseudomonadati</taxon>
        <taxon>Pseudomonadota</taxon>
        <taxon>Alphaproteobacteria</taxon>
        <taxon>Hyphomicrobiales</taxon>
        <taxon>Rhizobiaceae</taxon>
        <taxon>Mycoplana</taxon>
    </lineage>
</organism>
<dbReference type="Pfam" id="PF08447">
    <property type="entry name" value="PAS_3"/>
    <property type="match status" value="1"/>
</dbReference>
<feature type="domain" description="PAS" evidence="8">
    <location>
        <begin position="103"/>
        <end position="174"/>
    </location>
</feature>
<evidence type="ECO:0000313" key="9">
    <source>
        <dbReference type="EMBL" id="MBB3979714.1"/>
    </source>
</evidence>
<dbReference type="SUPFAM" id="SSF55874">
    <property type="entry name" value="ATPase domain of HSP90 chaperone/DNA topoisomerase II/histidine kinase"/>
    <property type="match status" value="1"/>
</dbReference>
<dbReference type="PANTHER" id="PTHR43304:SF1">
    <property type="entry name" value="PAC DOMAIN-CONTAINING PROTEIN"/>
    <property type="match status" value="1"/>
</dbReference>
<feature type="domain" description="Histidine kinase" evidence="7">
    <location>
        <begin position="424"/>
        <end position="639"/>
    </location>
</feature>
<dbReference type="InterPro" id="IPR035965">
    <property type="entry name" value="PAS-like_dom_sf"/>
</dbReference>
<keyword evidence="6" id="KW-0472">Membrane</keyword>
<dbReference type="Gene3D" id="1.10.287.130">
    <property type="match status" value="1"/>
</dbReference>
<sequence>MSSTRKTFVAGRRFGVPNGIASSIYCVTAQSHLARGVRSLAFVSALLICLFLMALRDSLSTALPYAWFELYNHALLTTVAMAALAIFFLRNRRRGPSGSPLCPTDRRQELADALPHVLWGTSADGRCEFLNERYTETFGIPRLKAIRDQSWADPIHPADRPKMYQAWRDAVEDGNSNYSAHARVRMNDGSYRWMESLGRSVRSPESGEVVSWFGSLVDVQSQVEDRETISRLQFDLQTIADKYEKSLARADERLRSLFEPREISWVEYDIKSAKPMSDALRTRAVDDVPAYLALNPSLTDELRRTIRACGASEHASRVLGYNGTADMLSDWAKADRIRNLDVEIAVLAALRNRASATCGIAELVDAHGEICSFPFSVWITEDGVARVSFFDTRGSDLRMEKAGAARQELAKANRIACASALSTSLVHEISQPITAISLDLATANRLVAMGPSGAEAVGKVMDRLRWNAQRLTEIGTRTRDSLKPNRHNQQPVDIVELATRSRDLILGPLDRKHAVTITADGDLPVLKADPVALQQVICALLQNALEAESSEERPAAVSVSISCSLQATELRVSVSDRGPGIGEEHLALVFDPFFSTKPDRLGFGLTVSQSVVESVGGTLNLRNRSGGGAVAEFSIPMFDGAIPEASSET</sequence>
<dbReference type="SUPFAM" id="SSF55785">
    <property type="entry name" value="PYP-like sensor domain (PAS domain)"/>
    <property type="match status" value="1"/>
</dbReference>
<gene>
    <name evidence="9" type="ORF">GGQ64_004959</name>
</gene>
<dbReference type="NCBIfam" id="TIGR00229">
    <property type="entry name" value="sensory_box"/>
    <property type="match status" value="1"/>
</dbReference>
<keyword evidence="3" id="KW-0597">Phosphoprotein</keyword>
<feature type="transmembrane region" description="Helical" evidence="6">
    <location>
        <begin position="37"/>
        <end position="55"/>
    </location>
</feature>
<dbReference type="InterPro" id="IPR013655">
    <property type="entry name" value="PAS_fold_3"/>
</dbReference>
<dbReference type="InterPro" id="IPR004358">
    <property type="entry name" value="Sig_transdc_His_kin-like_C"/>
</dbReference>
<evidence type="ECO:0000256" key="3">
    <source>
        <dbReference type="ARBA" id="ARBA00022553"/>
    </source>
</evidence>